<dbReference type="EMBL" id="CP063849">
    <property type="protein sequence ID" value="QOY92207.1"/>
    <property type="molecule type" value="Genomic_DNA"/>
</dbReference>
<evidence type="ECO:0000313" key="4">
    <source>
        <dbReference type="Proteomes" id="UP000593892"/>
    </source>
</evidence>
<feature type="region of interest" description="Disordered" evidence="1">
    <location>
        <begin position="104"/>
        <end position="137"/>
    </location>
</feature>
<sequence length="196" mass="20567">MDADHDGTISAAELKAAPAALKSLDKNGDGQLTQDELRPAFARGGSGGGPGATQAPSADELVKTLMAFDKDGDGKLSKPELPERMQGLFDRADADKDGFLTAEELKKTAAAPRAEQAGRRGEREGGEGGRRMQRVDPVTAALDVDQDGVISAQEMQGATAALAKLDRNGDGQLTEDEVRPNFGGRGGQRPPQEQNK</sequence>
<dbReference type="InterPro" id="IPR011992">
    <property type="entry name" value="EF-hand-dom_pair"/>
</dbReference>
<dbReference type="KEGG" id="pfer:IRI77_31125"/>
<dbReference type="InterPro" id="IPR018247">
    <property type="entry name" value="EF_Hand_1_Ca_BS"/>
</dbReference>
<dbReference type="PROSITE" id="PS50222">
    <property type="entry name" value="EF_HAND_2"/>
    <property type="match status" value="3"/>
</dbReference>
<name>A0A7S7NYS8_PALFE</name>
<accession>A0A7S7NYS8</accession>
<organism evidence="3 4">
    <name type="scientific">Paludibaculum fermentans</name>
    <dbReference type="NCBI Taxonomy" id="1473598"/>
    <lineage>
        <taxon>Bacteria</taxon>
        <taxon>Pseudomonadati</taxon>
        <taxon>Acidobacteriota</taxon>
        <taxon>Terriglobia</taxon>
        <taxon>Bryobacterales</taxon>
        <taxon>Bryobacteraceae</taxon>
        <taxon>Paludibaculum</taxon>
    </lineage>
</organism>
<keyword evidence="4" id="KW-1185">Reference proteome</keyword>
<evidence type="ECO:0000259" key="2">
    <source>
        <dbReference type="PROSITE" id="PS50222"/>
    </source>
</evidence>
<dbReference type="SUPFAM" id="SSF47473">
    <property type="entry name" value="EF-hand"/>
    <property type="match status" value="1"/>
</dbReference>
<dbReference type="PANTHER" id="PTHR34574:SF2">
    <property type="entry name" value="CALCIUM-BINDING EF-HAND FAMILY PROTEIN"/>
    <property type="match status" value="1"/>
</dbReference>
<dbReference type="Gene3D" id="1.10.238.10">
    <property type="entry name" value="EF-hand"/>
    <property type="match status" value="3"/>
</dbReference>
<feature type="region of interest" description="Disordered" evidence="1">
    <location>
        <begin position="22"/>
        <end position="81"/>
    </location>
</feature>
<feature type="domain" description="EF-hand" evidence="2">
    <location>
        <begin position="153"/>
        <end position="188"/>
    </location>
</feature>
<dbReference type="AlphaFoldDB" id="A0A7S7NYS8"/>
<evidence type="ECO:0000313" key="3">
    <source>
        <dbReference type="EMBL" id="QOY92207.1"/>
    </source>
</evidence>
<gene>
    <name evidence="3" type="ORF">IRI77_31125</name>
</gene>
<dbReference type="PANTHER" id="PTHR34574">
    <property type="entry name" value="CALCIUM-BINDING EF-HAND FAMILY PROTEIN-RELATED"/>
    <property type="match status" value="1"/>
</dbReference>
<feature type="domain" description="EF-hand" evidence="2">
    <location>
        <begin position="12"/>
        <end position="47"/>
    </location>
</feature>
<dbReference type="SMART" id="SM00054">
    <property type="entry name" value="EFh"/>
    <property type="match status" value="4"/>
</dbReference>
<dbReference type="InterPro" id="IPR002048">
    <property type="entry name" value="EF_hand_dom"/>
</dbReference>
<dbReference type="GO" id="GO:0005509">
    <property type="term" value="F:calcium ion binding"/>
    <property type="evidence" value="ECO:0007669"/>
    <property type="project" value="InterPro"/>
</dbReference>
<feature type="compositionally biased region" description="Basic and acidic residues" evidence="1">
    <location>
        <begin position="116"/>
        <end position="134"/>
    </location>
</feature>
<feature type="domain" description="EF-hand" evidence="2">
    <location>
        <begin position="56"/>
        <end position="91"/>
    </location>
</feature>
<feature type="region of interest" description="Disordered" evidence="1">
    <location>
        <begin position="166"/>
        <end position="196"/>
    </location>
</feature>
<evidence type="ECO:0000256" key="1">
    <source>
        <dbReference type="SAM" id="MobiDB-lite"/>
    </source>
</evidence>
<proteinExistence type="predicted"/>
<reference evidence="3 4" key="1">
    <citation type="submission" date="2020-10" db="EMBL/GenBank/DDBJ databases">
        <title>Complete genome sequence of Paludibaculum fermentans P105T, a facultatively anaerobic acidobacterium capable of dissimilatory Fe(III) reduction.</title>
        <authorList>
            <person name="Dedysh S.N."/>
            <person name="Beletsky A.V."/>
            <person name="Kulichevskaya I.S."/>
            <person name="Mardanov A.V."/>
            <person name="Ravin N.V."/>
        </authorList>
    </citation>
    <scope>NUCLEOTIDE SEQUENCE [LARGE SCALE GENOMIC DNA]</scope>
    <source>
        <strain evidence="3 4">P105</strain>
    </source>
</reference>
<feature type="compositionally biased region" description="Basic and acidic residues" evidence="1">
    <location>
        <begin position="68"/>
        <end position="81"/>
    </location>
</feature>
<dbReference type="Pfam" id="PF13499">
    <property type="entry name" value="EF-hand_7"/>
    <property type="match status" value="2"/>
</dbReference>
<protein>
    <submittedName>
        <fullName evidence="3">EF-hand domain-containing protein</fullName>
    </submittedName>
</protein>
<dbReference type="Pfam" id="PF13202">
    <property type="entry name" value="EF-hand_5"/>
    <property type="match status" value="2"/>
</dbReference>
<dbReference type="Proteomes" id="UP000593892">
    <property type="component" value="Chromosome"/>
</dbReference>
<dbReference type="PROSITE" id="PS00018">
    <property type="entry name" value="EF_HAND_1"/>
    <property type="match status" value="4"/>
</dbReference>